<sequence>MPIEGLHVIILYPKCQCHYPVPQVSVSLSCTPSVSAIILYPKCQCHYPVPQVVSAIVQYPKCQCHYPVPQVSVSLSCTPSVSAIILYPKCQCHYPVLQVSVPLSCTPSVSVIILYPKCQRHYPVPQTHSCFTLFLISVEHSDTASIGYRPIFAVLEFRYRIPILPAYRIPESEVPRIQTERSSQ</sequence>
<dbReference type="Proteomes" id="UP001176940">
    <property type="component" value="Unassembled WGS sequence"/>
</dbReference>
<evidence type="ECO:0000313" key="1">
    <source>
        <dbReference type="EMBL" id="CAJ0942217.1"/>
    </source>
</evidence>
<protein>
    <submittedName>
        <fullName evidence="1">Uncharacterized protein</fullName>
    </submittedName>
</protein>
<feature type="non-terminal residue" evidence="1">
    <location>
        <position position="184"/>
    </location>
</feature>
<dbReference type="EMBL" id="CAUEEQ010019837">
    <property type="protein sequence ID" value="CAJ0942217.1"/>
    <property type="molecule type" value="Genomic_DNA"/>
</dbReference>
<keyword evidence="2" id="KW-1185">Reference proteome</keyword>
<gene>
    <name evidence="1" type="ORF">RIMI_LOCUS9523152</name>
</gene>
<comment type="caution">
    <text evidence="1">The sequence shown here is derived from an EMBL/GenBank/DDBJ whole genome shotgun (WGS) entry which is preliminary data.</text>
</comment>
<name>A0ABN9LM38_9NEOB</name>
<organism evidence="1 2">
    <name type="scientific">Ranitomeya imitator</name>
    <name type="common">mimic poison frog</name>
    <dbReference type="NCBI Taxonomy" id="111125"/>
    <lineage>
        <taxon>Eukaryota</taxon>
        <taxon>Metazoa</taxon>
        <taxon>Chordata</taxon>
        <taxon>Craniata</taxon>
        <taxon>Vertebrata</taxon>
        <taxon>Euteleostomi</taxon>
        <taxon>Amphibia</taxon>
        <taxon>Batrachia</taxon>
        <taxon>Anura</taxon>
        <taxon>Neobatrachia</taxon>
        <taxon>Hyloidea</taxon>
        <taxon>Dendrobatidae</taxon>
        <taxon>Dendrobatinae</taxon>
        <taxon>Ranitomeya</taxon>
    </lineage>
</organism>
<accession>A0ABN9LM38</accession>
<proteinExistence type="predicted"/>
<reference evidence="1" key="1">
    <citation type="submission" date="2023-07" db="EMBL/GenBank/DDBJ databases">
        <authorList>
            <person name="Stuckert A."/>
        </authorList>
    </citation>
    <scope>NUCLEOTIDE SEQUENCE</scope>
</reference>
<evidence type="ECO:0000313" key="2">
    <source>
        <dbReference type="Proteomes" id="UP001176940"/>
    </source>
</evidence>